<feature type="domain" description="MmgE/PrpD C-terminal" evidence="3">
    <location>
        <begin position="267"/>
        <end position="421"/>
    </location>
</feature>
<dbReference type="EMBL" id="VCMV01000079">
    <property type="protein sequence ID" value="KAB0264205.1"/>
    <property type="molecule type" value="Genomic_DNA"/>
</dbReference>
<dbReference type="OrthoDB" id="9795089at2"/>
<dbReference type="PANTHER" id="PTHR16943">
    <property type="entry name" value="2-METHYLCITRATE DEHYDRATASE-RELATED"/>
    <property type="match status" value="1"/>
</dbReference>
<keyword evidence="5" id="KW-1185">Reference proteome</keyword>
<protein>
    <submittedName>
        <fullName evidence="4">MmgE/PrpD family protein</fullName>
    </submittedName>
</protein>
<dbReference type="Gene3D" id="3.30.1330.120">
    <property type="entry name" value="2-methylcitrate dehydratase PrpD"/>
    <property type="match status" value="1"/>
</dbReference>
<sequence>MTVIESIAEWSATRDDFSDLARERARHAIIDTIGCMIAGRCDFSTQAVRAAFTSSIGKSGAAYVAGGGRANPAIAALVGATAAHALDYDDNFKPGMSHASAVLVPALLAVAEAEKANGRRLVDSYLVGLQAQAFAGAGVYPSHYTAGWHATSTIGCIGTAAAVAWLKGLDAEGIARALSIAVSMAAGTKGQFGTPIKPLHAGFAARNAVEAAELAAAGMTGRLDILEGEQGFLELFGGFDPKGWDTSRILATSAHVIETVGVMPKRHPCCGSTHLVVDMILDLKEKVGFGPSDVASVETLVGIANQRNLAYPEPDDEMEARFSMQYCVSRAIAKGRLDLSDFTLGAVSEHGRDDLLRRIAMRSYSQGEESAEGDSLPHRLVLRLTDGRVFESERKYAKGTISDPFTAMDRTAKFHDCCSDLSHIQAVELLGRLENVEWEGDISFIGQVLQAETRTAGRMAGAG</sequence>
<proteinExistence type="inferred from homology"/>
<comment type="caution">
    <text evidence="4">The sequence shown here is derived from an EMBL/GenBank/DDBJ whole genome shotgun (WGS) entry which is preliminary data.</text>
</comment>
<dbReference type="InterPro" id="IPR036148">
    <property type="entry name" value="MmgE/PrpD_sf"/>
</dbReference>
<name>A0A5N3P3A6_9HYPH</name>
<dbReference type="Pfam" id="PF03972">
    <property type="entry name" value="MmgE_PrpD_N"/>
    <property type="match status" value="1"/>
</dbReference>
<dbReference type="InterPro" id="IPR045336">
    <property type="entry name" value="MmgE_PrpD_N"/>
</dbReference>
<accession>A0A5N3P3A6</accession>
<organism evidence="4 5">
    <name type="scientific">Microvirga brassicacearum</name>
    <dbReference type="NCBI Taxonomy" id="2580413"/>
    <lineage>
        <taxon>Bacteria</taxon>
        <taxon>Pseudomonadati</taxon>
        <taxon>Pseudomonadota</taxon>
        <taxon>Alphaproteobacteria</taxon>
        <taxon>Hyphomicrobiales</taxon>
        <taxon>Methylobacteriaceae</taxon>
        <taxon>Microvirga</taxon>
    </lineage>
</organism>
<reference evidence="4 5" key="1">
    <citation type="journal article" date="2019" name="Microorganisms">
        <title>Genome Insights into the Novel Species Microvirga brassicacearum, a Rapeseed Endophyte with Biotechnological Potential.</title>
        <authorList>
            <person name="Jimenez-Gomez A."/>
            <person name="Saati-Santamaria Z."/>
            <person name="Igual J.M."/>
            <person name="Rivas R."/>
            <person name="Mateos P.F."/>
            <person name="Garcia-Fraile P."/>
        </authorList>
    </citation>
    <scope>NUCLEOTIDE SEQUENCE [LARGE SCALE GENOMIC DNA]</scope>
    <source>
        <strain evidence="4 5">CDVBN77</strain>
    </source>
</reference>
<dbReference type="SUPFAM" id="SSF103378">
    <property type="entry name" value="2-methylcitrate dehydratase PrpD"/>
    <property type="match status" value="1"/>
</dbReference>
<dbReference type="PANTHER" id="PTHR16943:SF8">
    <property type="entry name" value="2-METHYLCITRATE DEHYDRATASE"/>
    <property type="match status" value="1"/>
</dbReference>
<dbReference type="AlphaFoldDB" id="A0A5N3P3A6"/>
<dbReference type="Pfam" id="PF19305">
    <property type="entry name" value="MmgE_PrpD_C"/>
    <property type="match status" value="1"/>
</dbReference>
<evidence type="ECO:0000313" key="5">
    <source>
        <dbReference type="Proteomes" id="UP000325684"/>
    </source>
</evidence>
<comment type="similarity">
    <text evidence="1">Belongs to the PrpD family.</text>
</comment>
<gene>
    <name evidence="4" type="ORF">FEZ63_24265</name>
</gene>
<dbReference type="Proteomes" id="UP000325684">
    <property type="component" value="Unassembled WGS sequence"/>
</dbReference>
<dbReference type="InterPro" id="IPR005656">
    <property type="entry name" value="MmgE_PrpD"/>
</dbReference>
<dbReference type="InterPro" id="IPR045337">
    <property type="entry name" value="MmgE_PrpD_C"/>
</dbReference>
<dbReference type="InterPro" id="IPR042188">
    <property type="entry name" value="MmgE/PrpD_sf_2"/>
</dbReference>
<evidence type="ECO:0000259" key="3">
    <source>
        <dbReference type="Pfam" id="PF19305"/>
    </source>
</evidence>
<dbReference type="Gene3D" id="1.10.4100.10">
    <property type="entry name" value="2-methylcitrate dehydratase PrpD"/>
    <property type="match status" value="1"/>
</dbReference>
<evidence type="ECO:0000313" key="4">
    <source>
        <dbReference type="EMBL" id="KAB0264205.1"/>
    </source>
</evidence>
<dbReference type="InterPro" id="IPR042183">
    <property type="entry name" value="MmgE/PrpD_sf_1"/>
</dbReference>
<feature type="domain" description="MmgE/PrpD N-terminal" evidence="2">
    <location>
        <begin position="12"/>
        <end position="237"/>
    </location>
</feature>
<evidence type="ECO:0000256" key="1">
    <source>
        <dbReference type="ARBA" id="ARBA00006174"/>
    </source>
</evidence>
<dbReference type="GO" id="GO:0016829">
    <property type="term" value="F:lyase activity"/>
    <property type="evidence" value="ECO:0007669"/>
    <property type="project" value="InterPro"/>
</dbReference>
<evidence type="ECO:0000259" key="2">
    <source>
        <dbReference type="Pfam" id="PF03972"/>
    </source>
</evidence>